<accession>A0ABP7PJ59</accession>
<dbReference type="Proteomes" id="UP001418444">
    <property type="component" value="Unassembled WGS sequence"/>
</dbReference>
<evidence type="ECO:0008006" key="4">
    <source>
        <dbReference type="Google" id="ProtNLM"/>
    </source>
</evidence>
<evidence type="ECO:0000256" key="1">
    <source>
        <dbReference type="SAM" id="Phobius"/>
    </source>
</evidence>
<name>A0ABP7PJ59_9ACTN</name>
<feature type="transmembrane region" description="Helical" evidence="1">
    <location>
        <begin position="154"/>
        <end position="175"/>
    </location>
</feature>
<keyword evidence="1" id="KW-0472">Membrane</keyword>
<feature type="transmembrane region" description="Helical" evidence="1">
    <location>
        <begin position="75"/>
        <end position="94"/>
    </location>
</feature>
<keyword evidence="1" id="KW-0812">Transmembrane</keyword>
<dbReference type="RefSeq" id="WP_344785078.1">
    <property type="nucleotide sequence ID" value="NZ_BAAAZW010000009.1"/>
</dbReference>
<feature type="transmembrane region" description="Helical" evidence="1">
    <location>
        <begin position="219"/>
        <end position="241"/>
    </location>
</feature>
<organism evidence="2 3">
    <name type="scientific">Gordonia caeni</name>
    <dbReference type="NCBI Taxonomy" id="1007097"/>
    <lineage>
        <taxon>Bacteria</taxon>
        <taxon>Bacillati</taxon>
        <taxon>Actinomycetota</taxon>
        <taxon>Actinomycetes</taxon>
        <taxon>Mycobacteriales</taxon>
        <taxon>Gordoniaceae</taxon>
        <taxon>Gordonia</taxon>
    </lineage>
</organism>
<feature type="transmembrane region" description="Helical" evidence="1">
    <location>
        <begin position="115"/>
        <end position="148"/>
    </location>
</feature>
<reference evidence="3" key="1">
    <citation type="journal article" date="2019" name="Int. J. Syst. Evol. Microbiol.">
        <title>The Global Catalogue of Microorganisms (GCM) 10K type strain sequencing project: providing services to taxonomists for standard genome sequencing and annotation.</title>
        <authorList>
            <consortium name="The Broad Institute Genomics Platform"/>
            <consortium name="The Broad Institute Genome Sequencing Center for Infectious Disease"/>
            <person name="Wu L."/>
            <person name="Ma J."/>
        </authorList>
    </citation>
    <scope>NUCLEOTIDE SEQUENCE [LARGE SCALE GENOMIC DNA]</scope>
    <source>
        <strain evidence="3">JCM 16923</strain>
    </source>
</reference>
<gene>
    <name evidence="2" type="ORF">GCM10022231_29340</name>
</gene>
<protein>
    <recommendedName>
        <fullName evidence="4">ABC transporter</fullName>
    </recommendedName>
</protein>
<feature type="transmembrane region" description="Helical" evidence="1">
    <location>
        <begin position="21"/>
        <end position="43"/>
    </location>
</feature>
<comment type="caution">
    <text evidence="2">The sequence shown here is derived from an EMBL/GenBank/DDBJ whole genome shotgun (WGS) entry which is preliminary data.</text>
</comment>
<keyword evidence="3" id="KW-1185">Reference proteome</keyword>
<feature type="transmembrane region" description="Helical" evidence="1">
    <location>
        <begin position="182"/>
        <end position="207"/>
    </location>
</feature>
<evidence type="ECO:0000313" key="2">
    <source>
        <dbReference type="EMBL" id="GAA3966571.1"/>
    </source>
</evidence>
<proteinExistence type="predicted"/>
<sequence length="250" mass="25542">MTTAIGDAAGVEIRRLTRTGLLLGLLVTFAFFGLAGPALALYMPQILGAAAGTEQLTIEAAEATPADGIAFYDQSAMQLGLIFAIAVAVTALGWDARTGSSIFYRTRVQRLASVLLPRLAVDAAAAVVGYSIGFLLAVVLTSITIGAVAAGSALALWISSTVYLLMAMSIGHLLMAAMRRTAAAIAVTTVVVLLLPVLSQVGAVAAWMPTSLLGSSTILVWPLVSAVVVAAACVAGATVVAGRQTLRRDT</sequence>
<dbReference type="EMBL" id="BAAAZW010000009">
    <property type="protein sequence ID" value="GAA3966571.1"/>
    <property type="molecule type" value="Genomic_DNA"/>
</dbReference>
<evidence type="ECO:0000313" key="3">
    <source>
        <dbReference type="Proteomes" id="UP001418444"/>
    </source>
</evidence>
<keyword evidence="1" id="KW-1133">Transmembrane helix</keyword>